<protein>
    <submittedName>
        <fullName evidence="1">Uncharacterized protein</fullName>
    </submittedName>
</protein>
<proteinExistence type="predicted"/>
<evidence type="ECO:0000313" key="1">
    <source>
        <dbReference type="EMBL" id="MDA4847376.1"/>
    </source>
</evidence>
<dbReference type="RefSeq" id="WP_271091194.1">
    <property type="nucleotide sequence ID" value="NZ_JAPJZH010000012.1"/>
</dbReference>
<dbReference type="Proteomes" id="UP001148313">
    <property type="component" value="Unassembled WGS sequence"/>
</dbReference>
<keyword evidence="2" id="KW-1185">Reference proteome</keyword>
<sequence>MAILEKAVLAILTIGSTHYVDIGQDTDAVIYYANDSRMHMVLPGGPQMNGDWHLLPNGYHVKWENGPEGDWKISHEPGVLTYIDGDGKSVGTVTRLVPGNPENFR</sequence>
<dbReference type="EMBL" id="JAPJZH010000012">
    <property type="protein sequence ID" value="MDA4847376.1"/>
    <property type="molecule type" value="Genomic_DNA"/>
</dbReference>
<organism evidence="1 2">
    <name type="scientific">Hoeflea poritis</name>
    <dbReference type="NCBI Taxonomy" id="2993659"/>
    <lineage>
        <taxon>Bacteria</taxon>
        <taxon>Pseudomonadati</taxon>
        <taxon>Pseudomonadota</taxon>
        <taxon>Alphaproteobacteria</taxon>
        <taxon>Hyphomicrobiales</taxon>
        <taxon>Rhizobiaceae</taxon>
        <taxon>Hoeflea</taxon>
    </lineage>
</organism>
<comment type="caution">
    <text evidence="1">The sequence shown here is derived from an EMBL/GenBank/DDBJ whole genome shotgun (WGS) entry which is preliminary data.</text>
</comment>
<reference evidence="1" key="1">
    <citation type="submission" date="2022-11" db="EMBL/GenBank/DDBJ databases">
        <title>Hoeflea poritis sp. nov., isolated from scleractinian coral Porites lutea.</title>
        <authorList>
            <person name="Zhang G."/>
            <person name="Wei Q."/>
            <person name="Cai L."/>
        </authorList>
    </citation>
    <scope>NUCLEOTIDE SEQUENCE</scope>
    <source>
        <strain evidence="1">E7-10</strain>
    </source>
</reference>
<accession>A0ABT4VRT8</accession>
<name>A0ABT4VRT8_9HYPH</name>
<evidence type="ECO:0000313" key="2">
    <source>
        <dbReference type="Proteomes" id="UP001148313"/>
    </source>
</evidence>
<gene>
    <name evidence="1" type="ORF">OOZ53_18590</name>
</gene>